<dbReference type="EMBL" id="JBCLYO010000021">
    <property type="protein sequence ID" value="KAL0079624.1"/>
    <property type="molecule type" value="Genomic_DNA"/>
</dbReference>
<comment type="caution">
    <text evidence="2">The sequence shown here is derived from an EMBL/GenBank/DDBJ whole genome shotgun (WGS) entry which is preliminary data.</text>
</comment>
<proteinExistence type="predicted"/>
<keyword evidence="1" id="KW-0812">Transmembrane</keyword>
<feature type="transmembrane region" description="Helical" evidence="1">
    <location>
        <begin position="33"/>
        <end position="53"/>
    </location>
</feature>
<sequence length="92" mass="10532">MRCNNDRYIITLILILISASTAIASAVSFLLYIYIYIYLFILFQFPIFSLLLFSSSPHPLFIRLSIILSTSFTISLVYYLPSSYSIPFNSSP</sequence>
<feature type="transmembrane region" description="Helical" evidence="1">
    <location>
        <begin position="60"/>
        <end position="80"/>
    </location>
</feature>
<evidence type="ECO:0000256" key="1">
    <source>
        <dbReference type="SAM" id="Phobius"/>
    </source>
</evidence>
<organism evidence="2 3">
    <name type="scientific">Phycomyces blakesleeanus</name>
    <dbReference type="NCBI Taxonomy" id="4837"/>
    <lineage>
        <taxon>Eukaryota</taxon>
        <taxon>Fungi</taxon>
        <taxon>Fungi incertae sedis</taxon>
        <taxon>Mucoromycota</taxon>
        <taxon>Mucoromycotina</taxon>
        <taxon>Mucoromycetes</taxon>
        <taxon>Mucorales</taxon>
        <taxon>Phycomycetaceae</taxon>
        <taxon>Phycomyces</taxon>
    </lineage>
</organism>
<keyword evidence="1" id="KW-1133">Transmembrane helix</keyword>
<protein>
    <submittedName>
        <fullName evidence="2">Uncharacterized protein</fullName>
    </submittedName>
</protein>
<dbReference type="Proteomes" id="UP001448207">
    <property type="component" value="Unassembled WGS sequence"/>
</dbReference>
<gene>
    <name evidence="2" type="ORF">J3Q64DRAFT_1760553</name>
</gene>
<name>A0ABR3APQ4_PHYBL</name>
<evidence type="ECO:0000313" key="3">
    <source>
        <dbReference type="Proteomes" id="UP001448207"/>
    </source>
</evidence>
<keyword evidence="1" id="KW-0472">Membrane</keyword>
<evidence type="ECO:0000313" key="2">
    <source>
        <dbReference type="EMBL" id="KAL0079624.1"/>
    </source>
</evidence>
<keyword evidence="3" id="KW-1185">Reference proteome</keyword>
<feature type="transmembrane region" description="Helical" evidence="1">
    <location>
        <begin position="7"/>
        <end position="27"/>
    </location>
</feature>
<accession>A0ABR3APQ4</accession>
<reference evidence="2 3" key="1">
    <citation type="submission" date="2024-04" db="EMBL/GenBank/DDBJ databases">
        <title>Symmetric and asymmetric DNA N6-adenine methylation regulates different biological responses in Mucorales.</title>
        <authorList>
            <consortium name="Lawrence Berkeley National Laboratory"/>
            <person name="Lax C."/>
            <person name="Mondo S.J."/>
            <person name="Osorio-Concepcion M."/>
            <person name="Muszewska A."/>
            <person name="Corrochano-Luque M."/>
            <person name="Gutierrez G."/>
            <person name="Riley R."/>
            <person name="Lipzen A."/>
            <person name="Guo J."/>
            <person name="Hundley H."/>
            <person name="Amirebrahimi M."/>
            <person name="Ng V."/>
            <person name="Lorenzo-Gutierrez D."/>
            <person name="Binder U."/>
            <person name="Yang J."/>
            <person name="Song Y."/>
            <person name="Canovas D."/>
            <person name="Navarro E."/>
            <person name="Freitag M."/>
            <person name="Gabaldon T."/>
            <person name="Grigoriev I.V."/>
            <person name="Corrochano L.M."/>
            <person name="Nicolas F.E."/>
            <person name="Garre V."/>
        </authorList>
    </citation>
    <scope>NUCLEOTIDE SEQUENCE [LARGE SCALE GENOMIC DNA]</scope>
    <source>
        <strain evidence="2 3">L51</strain>
    </source>
</reference>